<feature type="compositionally biased region" description="Basic and acidic residues" evidence="1">
    <location>
        <begin position="96"/>
        <end position="106"/>
    </location>
</feature>
<protein>
    <submittedName>
        <fullName evidence="3">Ubiquitin-like modifier-activating enzyme 5</fullName>
    </submittedName>
</protein>
<feature type="domain" description="THIF-type NAD/FAD binding fold" evidence="2">
    <location>
        <begin position="283"/>
        <end position="429"/>
    </location>
</feature>
<reference evidence="3 4" key="1">
    <citation type="submission" date="2016-02" db="EMBL/GenBank/DDBJ databases">
        <title>Genome analysis of coral dinoflagellate symbionts highlights evolutionary adaptations to a symbiotic lifestyle.</title>
        <authorList>
            <person name="Aranda M."/>
            <person name="Li Y."/>
            <person name="Liew Y.J."/>
            <person name="Baumgarten S."/>
            <person name="Simakov O."/>
            <person name="Wilson M."/>
            <person name="Piel J."/>
            <person name="Ashoor H."/>
            <person name="Bougouffa S."/>
            <person name="Bajic V.B."/>
            <person name="Ryu T."/>
            <person name="Ravasi T."/>
            <person name="Bayer T."/>
            <person name="Micklem G."/>
            <person name="Kim H."/>
            <person name="Bhak J."/>
            <person name="Lajeunesse T.C."/>
            <person name="Voolstra C.R."/>
        </authorList>
    </citation>
    <scope>NUCLEOTIDE SEQUENCE [LARGE SCALE GENOMIC DNA]</scope>
    <source>
        <strain evidence="3 4">CCMP2467</strain>
    </source>
</reference>
<dbReference type="Pfam" id="PF00899">
    <property type="entry name" value="ThiF"/>
    <property type="match status" value="1"/>
</dbReference>
<feature type="compositionally biased region" description="Basic and acidic residues" evidence="1">
    <location>
        <begin position="214"/>
        <end position="254"/>
    </location>
</feature>
<dbReference type="PANTHER" id="PTHR43267">
    <property type="entry name" value="TRNA THREONYLCARBAMOYLADENOSINE DEHYDRATASE"/>
    <property type="match status" value="1"/>
</dbReference>
<dbReference type="InterPro" id="IPR035985">
    <property type="entry name" value="Ubiquitin-activating_enz"/>
</dbReference>
<evidence type="ECO:0000256" key="1">
    <source>
        <dbReference type="SAM" id="MobiDB-lite"/>
    </source>
</evidence>
<dbReference type="GO" id="GO:0061504">
    <property type="term" value="P:cyclic threonylcarbamoyladenosine biosynthetic process"/>
    <property type="evidence" value="ECO:0007669"/>
    <property type="project" value="TreeGrafter"/>
</dbReference>
<dbReference type="OrthoDB" id="206053at2759"/>
<dbReference type="InterPro" id="IPR045886">
    <property type="entry name" value="ThiF/MoeB/HesA"/>
</dbReference>
<proteinExistence type="predicted"/>
<gene>
    <name evidence="3" type="primary">uba5</name>
    <name evidence="3" type="ORF">AK812_SmicGene17972</name>
</gene>
<dbReference type="Proteomes" id="UP000186817">
    <property type="component" value="Unassembled WGS sequence"/>
</dbReference>
<name>A0A1Q9DWB0_SYMMI</name>
<dbReference type="EMBL" id="LSRX01000361">
    <property type="protein sequence ID" value="OLP99465.1"/>
    <property type="molecule type" value="Genomic_DNA"/>
</dbReference>
<dbReference type="AlphaFoldDB" id="A0A1Q9DWB0"/>
<evidence type="ECO:0000259" key="2">
    <source>
        <dbReference type="Pfam" id="PF00899"/>
    </source>
</evidence>
<evidence type="ECO:0000313" key="4">
    <source>
        <dbReference type="Proteomes" id="UP000186817"/>
    </source>
</evidence>
<comment type="caution">
    <text evidence="3">The sequence shown here is derived from an EMBL/GenBank/DDBJ whole genome shotgun (WGS) entry which is preliminary data.</text>
</comment>
<dbReference type="GO" id="GO:0061503">
    <property type="term" value="F:tRNA threonylcarbamoyladenosine dehydratase"/>
    <property type="evidence" value="ECO:0007669"/>
    <property type="project" value="TreeGrafter"/>
</dbReference>
<evidence type="ECO:0000313" key="3">
    <source>
        <dbReference type="EMBL" id="OLP99465.1"/>
    </source>
</evidence>
<dbReference type="GO" id="GO:0008641">
    <property type="term" value="F:ubiquitin-like modifier activating enzyme activity"/>
    <property type="evidence" value="ECO:0007669"/>
    <property type="project" value="InterPro"/>
</dbReference>
<keyword evidence="4" id="KW-1185">Reference proteome</keyword>
<feature type="compositionally biased region" description="Pro residues" evidence="1">
    <location>
        <begin position="113"/>
        <end position="124"/>
    </location>
</feature>
<feature type="compositionally biased region" description="Basic and acidic residues" evidence="1">
    <location>
        <begin position="154"/>
        <end position="177"/>
    </location>
</feature>
<dbReference type="PANTHER" id="PTHR43267:SF1">
    <property type="entry name" value="TRNA THREONYLCARBAMOYLADENOSINE DEHYDRATASE"/>
    <property type="match status" value="1"/>
</dbReference>
<dbReference type="SUPFAM" id="SSF69572">
    <property type="entry name" value="Activating enzymes of the ubiquitin-like proteins"/>
    <property type="match status" value="1"/>
</dbReference>
<sequence length="442" mass="47735">MTVSKPVQSSKTCLEVSAASGVLLALLQELAATALLLCEWPNWQQKPACTYRAQEPLICLCLLCHFNDFEWSGRTPLGPGCGSHGDPGMSWWDDGKGKGYGKDEKGFQNGHGAPPPYARSPPTGPGYGKGWAGPSTMSLQYPGVSRPPSYGKEAGAKGGKEAMPRLRRPPSDPDLKDIPPPPLPVRMGKPGGINHYPGAMPAEGKGRGKSNNPKGDKVKGKDAGGSKEKMSSPKPKSKEPQWKRKDDVDADKEPASGPGPLLAQRLRERIAVMSAEVRDDNPYSRLMALKRMGVVEEYEKIRNFAVLIVGIGGVGSVVAEMLTRCGIGKLLLFDYDKVPEGSADDGVPWQKALGASPNVFFSASLQTLRDINPDVEFEIFNMNITTSENYDVLLERIRQGGLQEKQVDLVLSCVDNYAARMTINQVSADSSCDGEPSRNLIL</sequence>
<organism evidence="3 4">
    <name type="scientific">Symbiodinium microadriaticum</name>
    <name type="common">Dinoflagellate</name>
    <name type="synonym">Zooxanthella microadriatica</name>
    <dbReference type="NCBI Taxonomy" id="2951"/>
    <lineage>
        <taxon>Eukaryota</taxon>
        <taxon>Sar</taxon>
        <taxon>Alveolata</taxon>
        <taxon>Dinophyceae</taxon>
        <taxon>Suessiales</taxon>
        <taxon>Symbiodiniaceae</taxon>
        <taxon>Symbiodinium</taxon>
    </lineage>
</organism>
<feature type="region of interest" description="Disordered" evidence="1">
    <location>
        <begin position="96"/>
        <end position="260"/>
    </location>
</feature>
<dbReference type="Gene3D" id="3.40.50.720">
    <property type="entry name" value="NAD(P)-binding Rossmann-like Domain"/>
    <property type="match status" value="1"/>
</dbReference>
<accession>A0A1Q9DWB0</accession>
<dbReference type="InterPro" id="IPR000594">
    <property type="entry name" value="ThiF_NAD_FAD-bd"/>
</dbReference>